<gene>
    <name evidence="1" type="ORF">HMPREF0634_0494</name>
</gene>
<evidence type="ECO:0000313" key="1">
    <source>
        <dbReference type="EMBL" id="EFM64532.1"/>
    </source>
</evidence>
<comment type="caution">
    <text evidence="1">The sequence shown here is derived from an EMBL/GenBank/DDBJ whole genome shotgun (WGS) entry which is preliminary data.</text>
</comment>
<dbReference type="SUPFAM" id="SSF53822">
    <property type="entry name" value="Periplasmic binding protein-like I"/>
    <property type="match status" value="1"/>
</dbReference>
<dbReference type="InterPro" id="IPR028082">
    <property type="entry name" value="Peripla_BP_I"/>
</dbReference>
<organism evidence="1 2">
    <name type="scientific">Peptostreptococcus stomatis DSM 17678</name>
    <dbReference type="NCBI Taxonomy" id="596315"/>
    <lineage>
        <taxon>Bacteria</taxon>
        <taxon>Bacillati</taxon>
        <taxon>Bacillota</taxon>
        <taxon>Clostridia</taxon>
        <taxon>Peptostreptococcales</taxon>
        <taxon>Peptostreptococcaceae</taxon>
        <taxon>Peptostreptococcus</taxon>
    </lineage>
</organism>
<accession>E0E3K0</accession>
<name>E0E3K0_9FIRM</name>
<dbReference type="EMBL" id="ADGQ01000057">
    <property type="protein sequence ID" value="EFM64532.1"/>
    <property type="molecule type" value="Genomic_DNA"/>
</dbReference>
<evidence type="ECO:0000313" key="2">
    <source>
        <dbReference type="Proteomes" id="UP000003244"/>
    </source>
</evidence>
<proteinExistence type="predicted"/>
<dbReference type="AlphaFoldDB" id="E0E3K0"/>
<dbReference type="Gene3D" id="3.40.50.2300">
    <property type="match status" value="1"/>
</dbReference>
<protein>
    <submittedName>
        <fullName evidence="1">Uncharacterized protein</fullName>
    </submittedName>
</protein>
<dbReference type="OrthoDB" id="9769193at2"/>
<dbReference type="STRING" id="596315.HMPREF0634_0494"/>
<reference evidence="1 2" key="1">
    <citation type="submission" date="2010-08" db="EMBL/GenBank/DDBJ databases">
        <authorList>
            <person name="Harkins D.M."/>
            <person name="Madupu R."/>
            <person name="Durkin A.S."/>
            <person name="Torralba M."/>
            <person name="Methe B."/>
            <person name="Sutton G.G."/>
            <person name="Nelson K.E."/>
        </authorList>
    </citation>
    <scope>NUCLEOTIDE SEQUENCE [LARGE SCALE GENOMIC DNA]</scope>
    <source>
        <strain evidence="1 2">DSM 17678</strain>
    </source>
</reference>
<keyword evidence="2" id="KW-1185">Reference proteome</keyword>
<dbReference type="eggNOG" id="COG1879">
    <property type="taxonomic scope" value="Bacteria"/>
</dbReference>
<dbReference type="Proteomes" id="UP000003244">
    <property type="component" value="Unassembled WGS sequence"/>
</dbReference>
<sequence length="98" mass="10188">MSSGAALITIADSDNSIIYVPGANACVDAAYVKSHKDANVAQLEGVPGASATNERGKGFRNLADKDLKIVSSQSAEFDYFAGKTVDAKIASPLKLIVK</sequence>